<dbReference type="AlphaFoldDB" id="A0A7W8HD37"/>
<dbReference type="PANTHER" id="PTHR42852">
    <property type="entry name" value="THIOL:DISULFIDE INTERCHANGE PROTEIN DSBE"/>
    <property type="match status" value="1"/>
</dbReference>
<dbReference type="SUPFAM" id="SSF52833">
    <property type="entry name" value="Thioredoxin-like"/>
    <property type="match status" value="1"/>
</dbReference>
<dbReference type="CDD" id="cd02966">
    <property type="entry name" value="TlpA_like_family"/>
    <property type="match status" value="1"/>
</dbReference>
<dbReference type="GO" id="GO:0016491">
    <property type="term" value="F:oxidoreductase activity"/>
    <property type="evidence" value="ECO:0007669"/>
    <property type="project" value="InterPro"/>
</dbReference>
<dbReference type="Pfam" id="PF00578">
    <property type="entry name" value="AhpC-TSA"/>
    <property type="match status" value="1"/>
</dbReference>
<feature type="region of interest" description="Disordered" evidence="1">
    <location>
        <begin position="28"/>
        <end position="57"/>
    </location>
</feature>
<evidence type="ECO:0000313" key="4">
    <source>
        <dbReference type="EMBL" id="MBB5266266.1"/>
    </source>
</evidence>
<reference evidence="4 5" key="1">
    <citation type="submission" date="2020-08" db="EMBL/GenBank/DDBJ databases">
        <title>Genomic Encyclopedia of Type Strains, Phase IV (KMG-IV): sequencing the most valuable type-strain genomes for metagenomic binning, comparative biology and taxonomic classification.</title>
        <authorList>
            <person name="Goeker M."/>
        </authorList>
    </citation>
    <scope>NUCLEOTIDE SEQUENCE [LARGE SCALE GENOMIC DNA]</scope>
    <source>
        <strain evidence="4 5">DSM 106146</strain>
    </source>
</reference>
<dbReference type="InterPro" id="IPR036249">
    <property type="entry name" value="Thioredoxin-like_sf"/>
</dbReference>
<dbReference type="PANTHER" id="PTHR42852:SF13">
    <property type="entry name" value="PROTEIN DIPZ"/>
    <property type="match status" value="1"/>
</dbReference>
<name>A0A7W8HD37_9FIRM</name>
<dbReference type="RefSeq" id="WP_183776621.1">
    <property type="nucleotide sequence ID" value="NZ_JACHFW010000024.1"/>
</dbReference>
<feature type="compositionally biased region" description="Polar residues" evidence="1">
    <location>
        <begin position="28"/>
        <end position="53"/>
    </location>
</feature>
<feature type="signal peptide" evidence="2">
    <location>
        <begin position="1"/>
        <end position="18"/>
    </location>
</feature>
<proteinExistence type="predicted"/>
<evidence type="ECO:0000313" key="5">
    <source>
        <dbReference type="Proteomes" id="UP000543642"/>
    </source>
</evidence>
<keyword evidence="2" id="KW-0732">Signal</keyword>
<dbReference type="GO" id="GO:0016853">
    <property type="term" value="F:isomerase activity"/>
    <property type="evidence" value="ECO:0007669"/>
    <property type="project" value="UniProtKB-KW"/>
</dbReference>
<dbReference type="InterPro" id="IPR000866">
    <property type="entry name" value="AhpC/TSA"/>
</dbReference>
<dbReference type="InterPro" id="IPR050553">
    <property type="entry name" value="Thioredoxin_ResA/DsbE_sf"/>
</dbReference>
<feature type="domain" description="Thioredoxin" evidence="3">
    <location>
        <begin position="51"/>
        <end position="203"/>
    </location>
</feature>
<sequence length="212" mass="23269">MKKMISVFLLLVMALSLASCGKSNTNADTNGGASTTVAEAQQGSSTSEQNESKPVSLGDFSAQDFDGNAVSKDIFADYDLTMVNLWTTTCSYCIEEMPILNELRKEFQDDGVRFNIISVCMDVGNTNEINEDSLKKAKEIIKTAGVEYPTLIPDSVLLEGRLKGIQAFPESFFVDSEGNVVSEPYVGAMPKNHWRVTMKNEIEKIAQKGNEE</sequence>
<comment type="caution">
    <text evidence="4">The sequence shown here is derived from an EMBL/GenBank/DDBJ whole genome shotgun (WGS) entry which is preliminary data.</text>
</comment>
<evidence type="ECO:0000256" key="2">
    <source>
        <dbReference type="SAM" id="SignalP"/>
    </source>
</evidence>
<feature type="chain" id="PRO_5038403366" evidence="2">
    <location>
        <begin position="19"/>
        <end position="212"/>
    </location>
</feature>
<accession>A0A7W8HD37</accession>
<dbReference type="InterPro" id="IPR013766">
    <property type="entry name" value="Thioredoxin_domain"/>
</dbReference>
<evidence type="ECO:0000259" key="3">
    <source>
        <dbReference type="PROSITE" id="PS51352"/>
    </source>
</evidence>
<keyword evidence="5" id="KW-1185">Reference proteome</keyword>
<dbReference type="GO" id="GO:0016209">
    <property type="term" value="F:antioxidant activity"/>
    <property type="evidence" value="ECO:0007669"/>
    <property type="project" value="InterPro"/>
</dbReference>
<gene>
    <name evidence="4" type="ORF">HNP82_003423</name>
</gene>
<dbReference type="PROSITE" id="PS51257">
    <property type="entry name" value="PROKAR_LIPOPROTEIN"/>
    <property type="match status" value="1"/>
</dbReference>
<dbReference type="PROSITE" id="PS51352">
    <property type="entry name" value="THIOREDOXIN_2"/>
    <property type="match status" value="1"/>
</dbReference>
<keyword evidence="4" id="KW-0413">Isomerase</keyword>
<dbReference type="Proteomes" id="UP000543642">
    <property type="component" value="Unassembled WGS sequence"/>
</dbReference>
<evidence type="ECO:0000256" key="1">
    <source>
        <dbReference type="SAM" id="MobiDB-lite"/>
    </source>
</evidence>
<protein>
    <submittedName>
        <fullName evidence="4">Thiol-disulfide isomerase/thioredoxin</fullName>
    </submittedName>
</protein>
<organism evidence="4 5">
    <name type="scientific">Catenibacillus scindens</name>
    <dbReference type="NCBI Taxonomy" id="673271"/>
    <lineage>
        <taxon>Bacteria</taxon>
        <taxon>Bacillati</taxon>
        <taxon>Bacillota</taxon>
        <taxon>Clostridia</taxon>
        <taxon>Lachnospirales</taxon>
        <taxon>Lachnospiraceae</taxon>
        <taxon>Catenibacillus</taxon>
    </lineage>
</organism>
<dbReference type="EMBL" id="JACHFW010000024">
    <property type="protein sequence ID" value="MBB5266266.1"/>
    <property type="molecule type" value="Genomic_DNA"/>
</dbReference>
<dbReference type="Gene3D" id="3.40.30.10">
    <property type="entry name" value="Glutaredoxin"/>
    <property type="match status" value="1"/>
</dbReference>